<feature type="compositionally biased region" description="Basic and acidic residues" evidence="1">
    <location>
        <begin position="41"/>
        <end position="50"/>
    </location>
</feature>
<feature type="region of interest" description="Disordered" evidence="1">
    <location>
        <begin position="1"/>
        <end position="75"/>
    </location>
</feature>
<feature type="region of interest" description="Disordered" evidence="1">
    <location>
        <begin position="144"/>
        <end position="175"/>
    </location>
</feature>
<keyword evidence="3" id="KW-1185">Reference proteome</keyword>
<dbReference type="GeneID" id="85312301"/>
<dbReference type="Proteomes" id="UP001244011">
    <property type="component" value="Unassembled WGS sequence"/>
</dbReference>
<organism evidence="2 3">
    <name type="scientific">Phialemonium atrogriseum</name>
    <dbReference type="NCBI Taxonomy" id="1093897"/>
    <lineage>
        <taxon>Eukaryota</taxon>
        <taxon>Fungi</taxon>
        <taxon>Dikarya</taxon>
        <taxon>Ascomycota</taxon>
        <taxon>Pezizomycotina</taxon>
        <taxon>Sordariomycetes</taxon>
        <taxon>Sordariomycetidae</taxon>
        <taxon>Cephalothecales</taxon>
        <taxon>Cephalothecaceae</taxon>
        <taxon>Phialemonium</taxon>
    </lineage>
</organism>
<evidence type="ECO:0000313" key="3">
    <source>
        <dbReference type="Proteomes" id="UP001244011"/>
    </source>
</evidence>
<dbReference type="RefSeq" id="XP_060279259.1">
    <property type="nucleotide sequence ID" value="XM_060429114.1"/>
</dbReference>
<evidence type="ECO:0000313" key="2">
    <source>
        <dbReference type="EMBL" id="KAK1763046.1"/>
    </source>
</evidence>
<protein>
    <submittedName>
        <fullName evidence="2">Uncharacterized protein</fullName>
    </submittedName>
</protein>
<sequence>MSSPMAATADMHRRPEPGWLEASPWPRPHGRTQTSTSFAHDSAHGTRDSYQRPGHRQQAPRQRLPKHRNVDPACSSDITAAPMMQLVSSRPGVRQPIQTWMPPRDSMGRPPMWREVPSTGQQTPLHHPGMCGSPPPPFLTHEAWPHDGRASSGLPPALPTPPMTPGASRLSSPDLEPLGHDGRFCVCCPDEDRYLAGRAKMDSQLQAALAHMAHRNSRK</sequence>
<name>A0AAJ0FBZ5_9PEZI</name>
<dbReference type="EMBL" id="MU839031">
    <property type="protein sequence ID" value="KAK1763046.1"/>
    <property type="molecule type" value="Genomic_DNA"/>
</dbReference>
<gene>
    <name evidence="2" type="ORF">QBC33DRAFT_550798</name>
</gene>
<evidence type="ECO:0000256" key="1">
    <source>
        <dbReference type="SAM" id="MobiDB-lite"/>
    </source>
</evidence>
<dbReference type="AlphaFoldDB" id="A0AAJ0FBZ5"/>
<reference evidence="2" key="1">
    <citation type="submission" date="2023-06" db="EMBL/GenBank/DDBJ databases">
        <title>Genome-scale phylogeny and comparative genomics of the fungal order Sordariales.</title>
        <authorList>
            <consortium name="Lawrence Berkeley National Laboratory"/>
            <person name="Hensen N."/>
            <person name="Bonometti L."/>
            <person name="Westerberg I."/>
            <person name="Brannstrom I.O."/>
            <person name="Guillou S."/>
            <person name="Cros-Aarteil S."/>
            <person name="Calhoun S."/>
            <person name="Haridas S."/>
            <person name="Kuo A."/>
            <person name="Mondo S."/>
            <person name="Pangilinan J."/>
            <person name="Riley R."/>
            <person name="Labutti K."/>
            <person name="Andreopoulos B."/>
            <person name="Lipzen A."/>
            <person name="Chen C."/>
            <person name="Yanf M."/>
            <person name="Daum C."/>
            <person name="Ng V."/>
            <person name="Clum A."/>
            <person name="Steindorff A."/>
            <person name="Ohm R."/>
            <person name="Martin F."/>
            <person name="Silar P."/>
            <person name="Natvig D."/>
            <person name="Lalanne C."/>
            <person name="Gautier V."/>
            <person name="Ament-Velasquez S.L."/>
            <person name="Kruys A."/>
            <person name="Hutchinson M.I."/>
            <person name="Powell A.J."/>
            <person name="Barry K."/>
            <person name="Miller A.N."/>
            <person name="Grigoriev I.V."/>
            <person name="Debuchy R."/>
            <person name="Gladieux P."/>
            <person name="Thoren M.H."/>
            <person name="Johannesson H."/>
        </authorList>
    </citation>
    <scope>NUCLEOTIDE SEQUENCE</scope>
    <source>
        <strain evidence="2">8032-3</strain>
    </source>
</reference>
<proteinExistence type="predicted"/>
<accession>A0AAJ0FBZ5</accession>
<comment type="caution">
    <text evidence="2">The sequence shown here is derived from an EMBL/GenBank/DDBJ whole genome shotgun (WGS) entry which is preliminary data.</text>
</comment>